<keyword evidence="7" id="KW-0051">Antiviral defense</keyword>
<dbReference type="InterPro" id="IPR058240">
    <property type="entry name" value="rSAM_sf"/>
</dbReference>
<protein>
    <recommendedName>
        <fullName evidence="8">Radical SAM core domain-containing protein</fullName>
    </recommendedName>
</protein>
<keyword evidence="2" id="KW-0004">4Fe-4S</keyword>
<dbReference type="GO" id="GO:0051607">
    <property type="term" value="P:defense response to virus"/>
    <property type="evidence" value="ECO:0007669"/>
    <property type="project" value="UniProtKB-KW"/>
</dbReference>
<dbReference type="SUPFAM" id="SSF102114">
    <property type="entry name" value="Radical SAM enzymes"/>
    <property type="match status" value="1"/>
</dbReference>
<proteinExistence type="predicted"/>
<evidence type="ECO:0000256" key="6">
    <source>
        <dbReference type="ARBA" id="ARBA00023014"/>
    </source>
</evidence>
<dbReference type="PANTHER" id="PTHR21339:SF0">
    <property type="entry name" value="S-ADENOSYLMETHIONINE-DEPENDENT NUCLEOTIDE DEHYDRATASE RSAD2"/>
    <property type="match status" value="1"/>
</dbReference>
<evidence type="ECO:0000256" key="3">
    <source>
        <dbReference type="ARBA" id="ARBA00022691"/>
    </source>
</evidence>
<evidence type="ECO:0000256" key="1">
    <source>
        <dbReference type="ARBA" id="ARBA00001966"/>
    </source>
</evidence>
<keyword evidence="5" id="KW-0408">Iron</keyword>
<accession>A0A9W8K2D8</accession>
<keyword evidence="3" id="KW-0949">S-adenosyl-L-methionine</keyword>
<evidence type="ECO:0000259" key="8">
    <source>
        <dbReference type="PROSITE" id="PS51918"/>
    </source>
</evidence>
<keyword evidence="4" id="KW-0479">Metal-binding</keyword>
<dbReference type="SFLD" id="SFLDG01067">
    <property type="entry name" value="SPASM/twitch_domain_containing"/>
    <property type="match status" value="1"/>
</dbReference>
<feature type="domain" description="Radical SAM core" evidence="8">
    <location>
        <begin position="19"/>
        <end position="236"/>
    </location>
</feature>
<dbReference type="PROSITE" id="PS51918">
    <property type="entry name" value="RADICAL_SAM"/>
    <property type="match status" value="1"/>
</dbReference>
<keyword evidence="10" id="KW-1185">Reference proteome</keyword>
<dbReference type="EMBL" id="JANKHO010001050">
    <property type="protein sequence ID" value="KAJ3504135.1"/>
    <property type="molecule type" value="Genomic_DNA"/>
</dbReference>
<evidence type="ECO:0000256" key="5">
    <source>
        <dbReference type="ARBA" id="ARBA00023004"/>
    </source>
</evidence>
<name>A0A9W8K2D8_9AGAR</name>
<evidence type="ECO:0000256" key="7">
    <source>
        <dbReference type="ARBA" id="ARBA00023118"/>
    </source>
</evidence>
<evidence type="ECO:0000256" key="2">
    <source>
        <dbReference type="ARBA" id="ARBA00022485"/>
    </source>
</evidence>
<sequence length="324" mass="36800">MEWLRSSLVALYPLRKAEEHEVIPVSVNYFPHRQCNYSCEFCFHTTKNLTILPLDEAKRGLRMLADAGMVKLNISGGEPFLKPTSIGEVFKFCKEELRLESCSIVNNGSKVTEKWLDTYGQYLDVMALSCDSFDIETNIRLGRKDGAGKADHVRRVFEVAQWCRERGIKLKINSVITAYNVDEDMNEQIAELAPMRWKVFQVLLLDGENTGDATHSLRDARDLVITDEQFQGFLGRHKAQKCLVPEDNEAMKASYLNLDEEMRRVTSFLNSSTGSKIPTRSILEVGVKEAMKDAGFNEKAFIDRGGIFDWSRSSTAGDSKDMEW</sequence>
<dbReference type="SFLD" id="SFLDS00029">
    <property type="entry name" value="Radical_SAM"/>
    <property type="match status" value="1"/>
</dbReference>
<dbReference type="SFLD" id="SFLDF00318">
    <property type="entry name" value="Viperin"/>
    <property type="match status" value="1"/>
</dbReference>
<reference evidence="9" key="1">
    <citation type="submission" date="2022-07" db="EMBL/GenBank/DDBJ databases">
        <title>Genome Sequence of Agrocybe chaxingu.</title>
        <authorList>
            <person name="Buettner E."/>
        </authorList>
    </citation>
    <scope>NUCLEOTIDE SEQUENCE</scope>
    <source>
        <strain evidence="9">MP-N11</strain>
    </source>
</reference>
<dbReference type="InterPro" id="IPR051196">
    <property type="entry name" value="RSAD2/Viperin_antiviral"/>
</dbReference>
<evidence type="ECO:0000313" key="9">
    <source>
        <dbReference type="EMBL" id="KAJ3504135.1"/>
    </source>
</evidence>
<dbReference type="SFLD" id="SFLDG01088">
    <property type="entry name" value="antiviral_proteins"/>
    <property type="match status" value="1"/>
</dbReference>
<dbReference type="GO" id="GO:0003824">
    <property type="term" value="F:catalytic activity"/>
    <property type="evidence" value="ECO:0007669"/>
    <property type="project" value="InterPro"/>
</dbReference>
<dbReference type="GO" id="GO:0046872">
    <property type="term" value="F:metal ion binding"/>
    <property type="evidence" value="ECO:0007669"/>
    <property type="project" value="UniProtKB-KW"/>
</dbReference>
<dbReference type="PANTHER" id="PTHR21339">
    <property type="entry name" value="RADICAL S-ADENOSYL METHIONINE DOMAIN-CONTAINING PROTEIN 2"/>
    <property type="match status" value="1"/>
</dbReference>
<dbReference type="NCBIfam" id="NF038283">
    <property type="entry name" value="viperin_w_prok"/>
    <property type="match status" value="1"/>
</dbReference>
<keyword evidence="6" id="KW-0411">Iron-sulfur</keyword>
<dbReference type="InterPro" id="IPR007197">
    <property type="entry name" value="rSAM"/>
</dbReference>
<dbReference type="InterPro" id="IPR013785">
    <property type="entry name" value="Aldolase_TIM"/>
</dbReference>
<dbReference type="OrthoDB" id="549750at2759"/>
<evidence type="ECO:0000313" key="10">
    <source>
        <dbReference type="Proteomes" id="UP001148786"/>
    </source>
</evidence>
<dbReference type="GO" id="GO:0051539">
    <property type="term" value="F:4 iron, 4 sulfur cluster binding"/>
    <property type="evidence" value="ECO:0007669"/>
    <property type="project" value="UniProtKB-KW"/>
</dbReference>
<dbReference type="Proteomes" id="UP001148786">
    <property type="component" value="Unassembled WGS sequence"/>
</dbReference>
<evidence type="ECO:0000256" key="4">
    <source>
        <dbReference type="ARBA" id="ARBA00022723"/>
    </source>
</evidence>
<organism evidence="9 10">
    <name type="scientific">Agrocybe chaxingu</name>
    <dbReference type="NCBI Taxonomy" id="84603"/>
    <lineage>
        <taxon>Eukaryota</taxon>
        <taxon>Fungi</taxon>
        <taxon>Dikarya</taxon>
        <taxon>Basidiomycota</taxon>
        <taxon>Agaricomycotina</taxon>
        <taxon>Agaricomycetes</taxon>
        <taxon>Agaricomycetidae</taxon>
        <taxon>Agaricales</taxon>
        <taxon>Agaricineae</taxon>
        <taxon>Strophariaceae</taxon>
        <taxon>Agrocybe</taxon>
    </lineage>
</organism>
<dbReference type="AlphaFoldDB" id="A0A9W8K2D8"/>
<dbReference type="Gene3D" id="3.20.20.70">
    <property type="entry name" value="Aldolase class I"/>
    <property type="match status" value="1"/>
</dbReference>
<comment type="caution">
    <text evidence="9">The sequence shown here is derived from an EMBL/GenBank/DDBJ whole genome shotgun (WGS) entry which is preliminary data.</text>
</comment>
<comment type="cofactor">
    <cofactor evidence="1">
        <name>[4Fe-4S] cluster</name>
        <dbReference type="ChEBI" id="CHEBI:49883"/>
    </cofactor>
</comment>
<gene>
    <name evidence="9" type="ORF">NLJ89_g8101</name>
</gene>
<dbReference type="Pfam" id="PF04055">
    <property type="entry name" value="Radical_SAM"/>
    <property type="match status" value="1"/>
</dbReference>
<dbReference type="CDD" id="cd01335">
    <property type="entry name" value="Radical_SAM"/>
    <property type="match status" value="1"/>
</dbReference>